<dbReference type="AlphaFoldDB" id="A0A1C6U9D3"/>
<evidence type="ECO:0000313" key="3">
    <source>
        <dbReference type="Proteomes" id="UP000199001"/>
    </source>
</evidence>
<keyword evidence="1" id="KW-0732">Signal</keyword>
<name>A0A1C6U9D3_9ACTN</name>
<dbReference type="PROSITE" id="PS51257">
    <property type="entry name" value="PROKAR_LIPOPROTEIN"/>
    <property type="match status" value="1"/>
</dbReference>
<feature type="signal peptide" evidence="1">
    <location>
        <begin position="1"/>
        <end position="22"/>
    </location>
</feature>
<dbReference type="RefSeq" id="WP_091107469.1">
    <property type="nucleotide sequence ID" value="NZ_FMHZ01000002.1"/>
</dbReference>
<protein>
    <recommendedName>
        <fullName evidence="4">DUF3558 domain-containing protein</fullName>
    </recommendedName>
</protein>
<organism evidence="2 3">
    <name type="scientific">Micromonospora citrea</name>
    <dbReference type="NCBI Taxonomy" id="47855"/>
    <lineage>
        <taxon>Bacteria</taxon>
        <taxon>Bacillati</taxon>
        <taxon>Actinomycetota</taxon>
        <taxon>Actinomycetes</taxon>
        <taxon>Micromonosporales</taxon>
        <taxon>Micromonosporaceae</taxon>
        <taxon>Micromonospora</taxon>
    </lineage>
</organism>
<dbReference type="Proteomes" id="UP000199001">
    <property type="component" value="Unassembled WGS sequence"/>
</dbReference>
<evidence type="ECO:0000256" key="1">
    <source>
        <dbReference type="SAM" id="SignalP"/>
    </source>
</evidence>
<dbReference type="STRING" id="47855.GA0070606_1668"/>
<sequence>MRGRIVGAGVAVLLATGCGAEADEPVAVPPPAPIAVDVAAASSGGACRLLDFGVIEQHAGFRFDVAAASATGDSHTCVVRAEQATLPELTLTVTDSSIDAATFTADVVPDKAAKVTGLGQKAYQRTTSAKGAAGPVAEVGWLSPGGRLATLRYAASPDTAKPDADKLADALVALAKQLDIRAL</sequence>
<dbReference type="OrthoDB" id="5188238at2"/>
<feature type="chain" id="PRO_5008747497" description="DUF3558 domain-containing protein" evidence="1">
    <location>
        <begin position="23"/>
        <end position="183"/>
    </location>
</feature>
<keyword evidence="3" id="KW-1185">Reference proteome</keyword>
<reference evidence="3" key="1">
    <citation type="submission" date="2016-06" db="EMBL/GenBank/DDBJ databases">
        <authorList>
            <person name="Varghese N."/>
            <person name="Submissions Spin"/>
        </authorList>
    </citation>
    <scope>NUCLEOTIDE SEQUENCE [LARGE SCALE GENOMIC DNA]</scope>
    <source>
        <strain evidence="3">DSM 43903</strain>
    </source>
</reference>
<evidence type="ECO:0008006" key="4">
    <source>
        <dbReference type="Google" id="ProtNLM"/>
    </source>
</evidence>
<accession>A0A1C6U9D3</accession>
<evidence type="ECO:0000313" key="2">
    <source>
        <dbReference type="EMBL" id="SCL50647.1"/>
    </source>
</evidence>
<gene>
    <name evidence="2" type="ORF">GA0070606_1668</name>
</gene>
<dbReference type="EMBL" id="FMHZ01000002">
    <property type="protein sequence ID" value="SCL50647.1"/>
    <property type="molecule type" value="Genomic_DNA"/>
</dbReference>
<proteinExistence type="predicted"/>